<evidence type="ECO:0000256" key="2">
    <source>
        <dbReference type="RuleBase" id="RU003749"/>
    </source>
</evidence>
<feature type="region of interest" description="Disordered" evidence="3">
    <location>
        <begin position="1"/>
        <end position="37"/>
    </location>
</feature>
<evidence type="ECO:0000256" key="1">
    <source>
        <dbReference type="ARBA" id="ARBA00009013"/>
    </source>
</evidence>
<organism evidence="5">
    <name type="scientific">Streptomyces sp. NBC_00180</name>
    <dbReference type="NCBI Taxonomy" id="2903632"/>
    <lineage>
        <taxon>Bacteria</taxon>
        <taxon>Bacillati</taxon>
        <taxon>Actinomycetota</taxon>
        <taxon>Actinomycetes</taxon>
        <taxon>Kitasatosporales</taxon>
        <taxon>Streptomycetaceae</taxon>
        <taxon>Streptomyces</taxon>
    </lineage>
</organism>
<dbReference type="PROSITE" id="PS50801">
    <property type="entry name" value="STAS"/>
    <property type="match status" value="1"/>
</dbReference>
<protein>
    <recommendedName>
        <fullName evidence="2">Anti-sigma factor antagonist</fullName>
    </recommendedName>
</protein>
<evidence type="ECO:0000256" key="3">
    <source>
        <dbReference type="SAM" id="MobiDB-lite"/>
    </source>
</evidence>
<dbReference type="NCBIfam" id="TIGR00377">
    <property type="entry name" value="ant_ant_sig"/>
    <property type="match status" value="1"/>
</dbReference>
<dbReference type="PANTHER" id="PTHR33495">
    <property type="entry name" value="ANTI-SIGMA FACTOR ANTAGONIST TM_1081-RELATED-RELATED"/>
    <property type="match status" value="1"/>
</dbReference>
<accession>A0AAU1HP21</accession>
<dbReference type="CDD" id="cd07043">
    <property type="entry name" value="STAS_anti-anti-sigma_factors"/>
    <property type="match status" value="1"/>
</dbReference>
<reference evidence="5" key="1">
    <citation type="submission" date="2022-10" db="EMBL/GenBank/DDBJ databases">
        <title>The complete genomes of actinobacterial strains from the NBC collection.</title>
        <authorList>
            <person name="Joergensen T.S."/>
            <person name="Alvarez Arevalo M."/>
            <person name="Sterndorff E.B."/>
            <person name="Faurdal D."/>
            <person name="Vuksanovic O."/>
            <person name="Mourched A.-S."/>
            <person name="Charusanti P."/>
            <person name="Shaw S."/>
            <person name="Blin K."/>
            <person name="Weber T."/>
        </authorList>
    </citation>
    <scope>NUCLEOTIDE SEQUENCE</scope>
    <source>
        <strain evidence="5">NBC 00180</strain>
    </source>
</reference>
<gene>
    <name evidence="5" type="ORF">OG477_02620</name>
</gene>
<sequence>MTPDADDRASHPTEDLAAGLSRSAPPTANTHARTRRHGPFTVVEVTGEIDLATAALVSEHLDEATARPESDVLVDLRQVDFFDCSGLRVLCRAETRARYRGGRLRVVSDAPRIRRLLRGAGLLDRFALLPGIPDEEGIPGNEGVPGEDG</sequence>
<dbReference type="Pfam" id="PF01740">
    <property type="entry name" value="STAS"/>
    <property type="match status" value="1"/>
</dbReference>
<dbReference type="SUPFAM" id="SSF52091">
    <property type="entry name" value="SpoIIaa-like"/>
    <property type="match status" value="1"/>
</dbReference>
<dbReference type="InterPro" id="IPR003658">
    <property type="entry name" value="Anti-sigma_ant"/>
</dbReference>
<dbReference type="Gene3D" id="3.30.750.24">
    <property type="entry name" value="STAS domain"/>
    <property type="match status" value="1"/>
</dbReference>
<feature type="compositionally biased region" description="Basic and acidic residues" evidence="3">
    <location>
        <begin position="1"/>
        <end position="14"/>
    </location>
</feature>
<proteinExistence type="inferred from homology"/>
<name>A0AAU1HP21_9ACTN</name>
<evidence type="ECO:0000259" key="4">
    <source>
        <dbReference type="PROSITE" id="PS50801"/>
    </source>
</evidence>
<evidence type="ECO:0000313" key="5">
    <source>
        <dbReference type="EMBL" id="WTP84327.1"/>
    </source>
</evidence>
<feature type="domain" description="STAS" evidence="4">
    <location>
        <begin position="30"/>
        <end position="124"/>
    </location>
</feature>
<dbReference type="GO" id="GO:0043856">
    <property type="term" value="F:anti-sigma factor antagonist activity"/>
    <property type="evidence" value="ECO:0007669"/>
    <property type="project" value="InterPro"/>
</dbReference>
<dbReference type="EMBL" id="CP108140">
    <property type="protein sequence ID" value="WTP84327.1"/>
    <property type="molecule type" value="Genomic_DNA"/>
</dbReference>
<dbReference type="AlphaFoldDB" id="A0AAU1HP21"/>
<dbReference type="InterPro" id="IPR002645">
    <property type="entry name" value="STAS_dom"/>
</dbReference>
<comment type="similarity">
    <text evidence="1 2">Belongs to the anti-sigma-factor antagonist family.</text>
</comment>
<dbReference type="InterPro" id="IPR036513">
    <property type="entry name" value="STAS_dom_sf"/>
</dbReference>
<dbReference type="PANTHER" id="PTHR33495:SF2">
    <property type="entry name" value="ANTI-SIGMA FACTOR ANTAGONIST TM_1081-RELATED"/>
    <property type="match status" value="1"/>
</dbReference>